<dbReference type="InterPro" id="IPR055354">
    <property type="entry name" value="DUF7507"/>
</dbReference>
<accession>A0ABU2BWV4</accession>
<evidence type="ECO:0000313" key="4">
    <source>
        <dbReference type="Proteomes" id="UP001183648"/>
    </source>
</evidence>
<protein>
    <recommendedName>
        <fullName evidence="2">DUF7507 domain-containing protein</fullName>
    </recommendedName>
</protein>
<evidence type="ECO:0000313" key="3">
    <source>
        <dbReference type="EMBL" id="MDR7362668.1"/>
    </source>
</evidence>
<dbReference type="Proteomes" id="UP001183648">
    <property type="component" value="Unassembled WGS sequence"/>
</dbReference>
<sequence length="2075" mass="213164">MKTRKPLYKHVKTPEGSRKRLALAAVPLLVGAATAIVPVLPAAAASGDFSLNFVGAAPYSYNHLHGGGAFDDGTKGKTADIVESLEAVDFSCGDIVTYLTKVSVGDTAQAATDGPQTIDIDYRFLMDTTGQSGVAIGDITKVEVNRAPVVDLVAGEDSTDQAIVDDGGSVATLTSETKSGPMFVAGSTLNGTVRLTDLERAETVVVRTDVRLYCKPGARPTGNLQGAVTAARLTKVQGSVPVTPAAAISVGNQTVPFYQFGNLHWPELDLQKTVTTKNGTRPGVETLDIASGDEVKYLYKVSNPSNVGNPPGAALYDVSTITDDNRTPGDPSDDFTVALTGLTDVDGDGQADDLAAGGVAYGEKVMTITVPQVGTYTNTAAVRGYTFPGDDTLPLTDSDTAAVRVTSVPAPAIDVEKDVSVDGGATWKDADTLAGAPTVAERSNVKYRFTVTNTGNVPLSSLTLSDDKLGLSGCTVPATLAVGASFTCIVTTTLAQANPDHVNIATATGTSSGTTVQDTDPAHVVVTDVAPTIQVTKTADRATVPESGGDVDFTFVVRNTSGEPVTITSLSDSVFGTLAGDADCQVGTALAVGDSCAFSVTRSLAGDASGADHHNVFTAKAVDNEGTEASDHDDATVGFTDVPPTIVVTKTADKTAVPETGGNVEFTFVVRNTSSEPVTVTSLVDSVYGVLDGDADCQVGTVLAAGADCSFSITRNVAGDFSGPAHHNLFTAMAVDNEGTEVSDDDDATVDFTDVAPTIEVTKTPNVASVPESGGYVVFTMTVKNTSTQEPVTVTSLSDSVYGTLDGDADCQVGTVLAVDAECSFTLVKWVSGDQVGPAHVNVFTAKAVDDDGTEATDTDDATVDFTDVAPTIEVTKTANPTAVPETGGDVDFSFTVRNTSGEEAVAITSLSDSVYGTLDGDADCKLGTVLAAGAECSFSITRTVEGDFSGPDHVNVFTAQAVDNDGTEATDDDDATVDFTDVAPTIEVTKTANPTAVPETGGDVDFTFTVKNTSGEEAVAITSLSDSVYGTLDGDDDCKVGTVLAAGAECSFSITRTVEGDFSGADHVNVFTAKAVDNDGTEATDDDDATVDFTDVAPAIEVTKTPNVTSVPETGAYVVFSMTVKNTSAQESVTVTSLSDSVYGVLDGDADCQVGTVLAADAECSFAIVKWVAGDQSGPDHHNLFTAKVVDDDKTEATDDDDATVGFDDVAPTIEVTKTANPTAVPETGGPVDFSFTVENTSEETVTVTSLSDSVYGTLDGDADCKLGTVLAAGAECSFSITRTVEGDFSGPDHVNVFTAQAVDNDGTEATDDDDATVDFTDVAPTIEVTKTANPTAVPETGGDVDFTFTVKNTSGEEAVAITSLSDSVYGTLDGDADCQVGTLLAAGAECSFSITRTVEGDFSGPDHVNVFTTKAVDNDGTEATDDDDATVDFTDVAPTIEVTKTANPTAVPETGGDVDFSFTVKNTSGEEAVAITSLSDSVYGTLDGDADCKLGTVLAAGAECSFSITRTVEGDFSGPDHVNVFTTKAVDNDGTEATDTDDATVDFTDVAPTIEVTKTANPTAVPETGGDVDFTFTVKNTSGEEAVAITSLSDSVYGTLDGDDDCKVGTVLAAGAECSFSITRTVEGDFSGADHVNVFTTKAVDNDGTEATDDDDATVDFTDVAPTIEVTKTANPTAVPETGGDVDFSFTVKNTSGEEAVAITSLSDSVYGTLDGDADCKLGTVLAAGAECSFSITRTVEGDFSGPDHVNVFTTKAVDNDGTEATDDDDATVDFTDVAPTIEVTKTANPTAVPETGGDVDFTFTVKNTSGEEAVAITSLSDSVYGTLDGDDDCQVGTLLAAGAECSFSITRTVSGDFSGPDHVNVFTAQAVDNDGTEATDDDDATVDFTDVAPAIEVTKTPSRDAVPETGAAVVFTFTVTNTSAEEPVTVTSLSDSVYGTLDGDDDCQVGTLLAAGAECTFSITRKVAGSVDGPDHVNVFTAVVADNDGTTAEDTDDAVVRFAEVLPEQETRDPHHPQKKPVAEVRPAPRAPAAVLPATGGPQRSLLWAGASALLAGFVLVVAGRRRGGARR</sequence>
<keyword evidence="1" id="KW-0472">Membrane</keyword>
<comment type="caution">
    <text evidence="3">The sequence shown here is derived from an EMBL/GenBank/DDBJ whole genome shotgun (WGS) entry which is preliminary data.</text>
</comment>
<reference evidence="3 4" key="1">
    <citation type="submission" date="2023-07" db="EMBL/GenBank/DDBJ databases">
        <title>Sequencing the genomes of 1000 actinobacteria strains.</title>
        <authorList>
            <person name="Klenk H.-P."/>
        </authorList>
    </citation>
    <scope>NUCLEOTIDE SEQUENCE [LARGE SCALE GENOMIC DNA]</scope>
    <source>
        <strain evidence="3 4">DSM 19426</strain>
    </source>
</reference>
<feature type="transmembrane region" description="Helical" evidence="1">
    <location>
        <begin position="2049"/>
        <end position="2067"/>
    </location>
</feature>
<name>A0ABU2BWV4_9ACTN</name>
<keyword evidence="1" id="KW-1133">Transmembrane helix</keyword>
<keyword evidence="4" id="KW-1185">Reference proteome</keyword>
<keyword evidence="1" id="KW-0812">Transmembrane</keyword>
<proteinExistence type="predicted"/>
<organism evidence="3 4">
    <name type="scientific">Nocardioides marmoribigeumensis</name>
    <dbReference type="NCBI Taxonomy" id="433649"/>
    <lineage>
        <taxon>Bacteria</taxon>
        <taxon>Bacillati</taxon>
        <taxon>Actinomycetota</taxon>
        <taxon>Actinomycetes</taxon>
        <taxon>Propionibacteriales</taxon>
        <taxon>Nocardioidaceae</taxon>
        <taxon>Nocardioides</taxon>
    </lineage>
</organism>
<evidence type="ECO:0000259" key="2">
    <source>
        <dbReference type="Pfam" id="PF24346"/>
    </source>
</evidence>
<feature type="domain" description="DUF7507" evidence="2">
    <location>
        <begin position="441"/>
        <end position="518"/>
    </location>
</feature>
<evidence type="ECO:0000256" key="1">
    <source>
        <dbReference type="SAM" id="Phobius"/>
    </source>
</evidence>
<gene>
    <name evidence="3" type="ORF">J2S63_002221</name>
</gene>
<dbReference type="RefSeq" id="WP_310301972.1">
    <property type="nucleotide sequence ID" value="NZ_JAVDYG010000001.1"/>
</dbReference>
<dbReference type="EMBL" id="JAVDYG010000001">
    <property type="protein sequence ID" value="MDR7362668.1"/>
    <property type="molecule type" value="Genomic_DNA"/>
</dbReference>
<dbReference type="Pfam" id="PF24346">
    <property type="entry name" value="DUF7507"/>
    <property type="match status" value="1"/>
</dbReference>